<protein>
    <submittedName>
        <fullName evidence="1">Uncharacterized protein</fullName>
    </submittedName>
</protein>
<sequence>MARDCVNGRGYVGGYGGGGYGGGRGVSSMVTSLAIVRKAETLVPSAINVKRMATLQLAAMLKRERMLN</sequence>
<organism evidence="1 2">
    <name type="scientific">Opisthorchis viverrini</name>
    <name type="common">Southeast Asian liver fluke</name>
    <dbReference type="NCBI Taxonomy" id="6198"/>
    <lineage>
        <taxon>Eukaryota</taxon>
        <taxon>Metazoa</taxon>
        <taxon>Spiralia</taxon>
        <taxon>Lophotrochozoa</taxon>
        <taxon>Platyhelminthes</taxon>
        <taxon>Trematoda</taxon>
        <taxon>Digenea</taxon>
        <taxon>Opisthorchiida</taxon>
        <taxon>Opisthorchiata</taxon>
        <taxon>Opisthorchiidae</taxon>
        <taxon>Opisthorchis</taxon>
    </lineage>
</organism>
<evidence type="ECO:0000313" key="1">
    <source>
        <dbReference type="EMBL" id="OON13569.1"/>
    </source>
</evidence>
<evidence type="ECO:0000313" key="2">
    <source>
        <dbReference type="Proteomes" id="UP000243686"/>
    </source>
</evidence>
<dbReference type="EMBL" id="KV907291">
    <property type="protein sequence ID" value="OON13569.1"/>
    <property type="molecule type" value="Genomic_DNA"/>
</dbReference>
<dbReference type="AlphaFoldDB" id="A0A1S8WGJ0"/>
<reference evidence="1 2" key="1">
    <citation type="submission" date="2015-03" db="EMBL/GenBank/DDBJ databases">
        <title>Draft genome of the nematode, Opisthorchis viverrini.</title>
        <authorList>
            <person name="Mitreva M."/>
        </authorList>
    </citation>
    <scope>NUCLEOTIDE SEQUENCE [LARGE SCALE GENOMIC DNA]</scope>
    <source>
        <strain evidence="1">Khon Kaen</strain>
    </source>
</reference>
<accession>A0A1S8WGJ0</accession>
<gene>
    <name evidence="1" type="ORF">X801_10656</name>
</gene>
<proteinExistence type="predicted"/>
<dbReference type="Proteomes" id="UP000243686">
    <property type="component" value="Unassembled WGS sequence"/>
</dbReference>
<name>A0A1S8WGJ0_OPIVI</name>
<keyword evidence="2" id="KW-1185">Reference proteome</keyword>